<keyword evidence="3" id="KW-0274">FAD</keyword>
<dbReference type="OrthoDB" id="407275at2759"/>
<dbReference type="InterPro" id="IPR050416">
    <property type="entry name" value="FAD-linked_Oxidoreductase"/>
</dbReference>
<evidence type="ECO:0000256" key="3">
    <source>
        <dbReference type="ARBA" id="ARBA00022827"/>
    </source>
</evidence>
<accession>A1CHD8</accession>
<feature type="domain" description="FAD-binding PCMH-type" evidence="5">
    <location>
        <begin position="44"/>
        <end position="217"/>
    </location>
</feature>
<dbReference type="PANTHER" id="PTHR42973">
    <property type="entry name" value="BINDING OXIDOREDUCTASE, PUTATIVE (AFU_ORTHOLOGUE AFUA_1G17690)-RELATED"/>
    <property type="match status" value="1"/>
</dbReference>
<dbReference type="InterPro" id="IPR006094">
    <property type="entry name" value="Oxid_FAD_bind_N"/>
</dbReference>
<evidence type="ECO:0000256" key="1">
    <source>
        <dbReference type="ARBA" id="ARBA00005466"/>
    </source>
</evidence>
<sequence length="476" mass="51142">MGNAGSIVGRGCLLSALGGDRALVAFRGDVSFRNLTAHEYNLNIPVTPVAITFPKTAGQVADIIKCAVEHDYKVQAVSGGHSYGNYGLGGIDGAVVVHLRNFQQFSMDETTHMATIGAGTPLGDVTEKLYRAGGRAMAHGVCPQVGVGGHFTIGGLGPTSRQWGSALDHVEEVEVVLANSSIVRASSTLNPDLFFAVKGAAASFGIVTAFKVRTQPAPGLAVQYLYSLSLGSTVERAKLFREWQRFVSDPSLSRKFSSVLTAIEHGIILSGIFYGSKAEYDQLGIEQRLPITEPGTVVVLTDWLGMLGHAVEELALGIGGDVSTYFYAKSTAITSDDLISERGIGELFYYLDNIQKGTLTWFISFDLQGGATNDFPANATAYAHRDVLYWVQSYGVNLLGPVSQTTVDFLNGINEIIRQSVAGSEVHAYPGYVDPLMPDAQKAYWGLNLPRLQKIKAIFDPSDVFHNPQSVNLVQV</sequence>
<dbReference type="PANTHER" id="PTHR42973:SF17">
    <property type="entry name" value="OXIDASE, PUTATIVE (AFU_ORTHOLOGUE AFUA_6G14340)-RELATED"/>
    <property type="match status" value="1"/>
</dbReference>
<dbReference type="InterPro" id="IPR036318">
    <property type="entry name" value="FAD-bd_PCMH-like_sf"/>
</dbReference>
<dbReference type="InterPro" id="IPR012951">
    <property type="entry name" value="BBE"/>
</dbReference>
<dbReference type="InterPro" id="IPR016169">
    <property type="entry name" value="FAD-bd_PCMH_sub2"/>
</dbReference>
<dbReference type="Proteomes" id="UP000006701">
    <property type="component" value="Unassembled WGS sequence"/>
</dbReference>
<dbReference type="Gene3D" id="3.40.462.20">
    <property type="match status" value="1"/>
</dbReference>
<name>A1CHD8_ASPCL</name>
<dbReference type="Gene3D" id="3.30.465.10">
    <property type="match status" value="1"/>
</dbReference>
<dbReference type="KEGG" id="act:ACLA_047620"/>
<evidence type="ECO:0000259" key="5">
    <source>
        <dbReference type="PROSITE" id="PS51387"/>
    </source>
</evidence>
<organism evidence="6 7">
    <name type="scientific">Aspergillus clavatus (strain ATCC 1007 / CBS 513.65 / DSM 816 / NCTC 3887 / NRRL 1 / QM 1276 / 107)</name>
    <dbReference type="NCBI Taxonomy" id="344612"/>
    <lineage>
        <taxon>Eukaryota</taxon>
        <taxon>Fungi</taxon>
        <taxon>Dikarya</taxon>
        <taxon>Ascomycota</taxon>
        <taxon>Pezizomycotina</taxon>
        <taxon>Eurotiomycetes</taxon>
        <taxon>Eurotiomycetidae</taxon>
        <taxon>Eurotiales</taxon>
        <taxon>Aspergillaceae</taxon>
        <taxon>Aspergillus</taxon>
        <taxon>Aspergillus subgen. Fumigati</taxon>
    </lineage>
</organism>
<dbReference type="VEuPathDB" id="FungiDB:ACLA_047620"/>
<dbReference type="PROSITE" id="PS51387">
    <property type="entry name" value="FAD_PCMH"/>
    <property type="match status" value="1"/>
</dbReference>
<keyword evidence="7" id="KW-1185">Reference proteome</keyword>
<dbReference type="Pfam" id="PF01565">
    <property type="entry name" value="FAD_binding_4"/>
    <property type="match status" value="1"/>
</dbReference>
<dbReference type="GO" id="GO:0016491">
    <property type="term" value="F:oxidoreductase activity"/>
    <property type="evidence" value="ECO:0007669"/>
    <property type="project" value="UniProtKB-KW"/>
</dbReference>
<evidence type="ECO:0000313" key="7">
    <source>
        <dbReference type="Proteomes" id="UP000006701"/>
    </source>
</evidence>
<dbReference type="HOGENOM" id="CLU_018354_10_1_1"/>
<keyword evidence="2" id="KW-0285">Flavoprotein</keyword>
<dbReference type="InterPro" id="IPR016166">
    <property type="entry name" value="FAD-bd_PCMH"/>
</dbReference>
<dbReference type="eggNOG" id="ENOG502QVGN">
    <property type="taxonomic scope" value="Eukaryota"/>
</dbReference>
<dbReference type="Pfam" id="PF08031">
    <property type="entry name" value="BBE"/>
    <property type="match status" value="1"/>
</dbReference>
<dbReference type="AlphaFoldDB" id="A1CHD8"/>
<dbReference type="RefSeq" id="XP_001271719.1">
    <property type="nucleotide sequence ID" value="XM_001271718.1"/>
</dbReference>
<keyword evidence="4" id="KW-0560">Oxidoreductase</keyword>
<evidence type="ECO:0000256" key="4">
    <source>
        <dbReference type="ARBA" id="ARBA00023002"/>
    </source>
</evidence>
<proteinExistence type="inferred from homology"/>
<dbReference type="EMBL" id="DS027054">
    <property type="protein sequence ID" value="EAW10293.1"/>
    <property type="molecule type" value="Genomic_DNA"/>
</dbReference>
<dbReference type="GO" id="GO:0071949">
    <property type="term" value="F:FAD binding"/>
    <property type="evidence" value="ECO:0007669"/>
    <property type="project" value="InterPro"/>
</dbReference>
<dbReference type="OMA" id="PRCSYLN"/>
<comment type="similarity">
    <text evidence="1">Belongs to the oxygen-dependent FAD-linked oxidoreductase family.</text>
</comment>
<dbReference type="GeneID" id="4704236"/>
<gene>
    <name evidence="6" type="ORF">ACLA_047620</name>
</gene>
<evidence type="ECO:0000313" key="6">
    <source>
        <dbReference type="EMBL" id="EAW10293.1"/>
    </source>
</evidence>
<protein>
    <submittedName>
        <fullName evidence="6">Glucooligosaccharide oxidase, putative</fullName>
    </submittedName>
</protein>
<evidence type="ECO:0000256" key="2">
    <source>
        <dbReference type="ARBA" id="ARBA00022630"/>
    </source>
</evidence>
<dbReference type="SUPFAM" id="SSF56176">
    <property type="entry name" value="FAD-binding/transporter-associated domain-like"/>
    <property type="match status" value="1"/>
</dbReference>
<reference evidence="6 7" key="1">
    <citation type="journal article" date="2008" name="PLoS Genet.">
        <title>Genomic islands in the pathogenic filamentous fungus Aspergillus fumigatus.</title>
        <authorList>
            <person name="Fedorova N.D."/>
            <person name="Khaldi N."/>
            <person name="Joardar V.S."/>
            <person name="Maiti R."/>
            <person name="Amedeo P."/>
            <person name="Anderson M.J."/>
            <person name="Crabtree J."/>
            <person name="Silva J.C."/>
            <person name="Badger J.H."/>
            <person name="Albarraq A."/>
            <person name="Angiuoli S."/>
            <person name="Bussey H."/>
            <person name="Bowyer P."/>
            <person name="Cotty P.J."/>
            <person name="Dyer P.S."/>
            <person name="Egan A."/>
            <person name="Galens K."/>
            <person name="Fraser-Liggett C.M."/>
            <person name="Haas B.J."/>
            <person name="Inman J.M."/>
            <person name="Kent R."/>
            <person name="Lemieux S."/>
            <person name="Malavazi I."/>
            <person name="Orvis J."/>
            <person name="Roemer T."/>
            <person name="Ronning C.M."/>
            <person name="Sundaram J.P."/>
            <person name="Sutton G."/>
            <person name="Turner G."/>
            <person name="Venter J.C."/>
            <person name="White O.R."/>
            <person name="Whitty B.R."/>
            <person name="Youngman P."/>
            <person name="Wolfe K.H."/>
            <person name="Goldman G.H."/>
            <person name="Wortman J.R."/>
            <person name="Jiang B."/>
            <person name="Denning D.W."/>
            <person name="Nierman W.C."/>
        </authorList>
    </citation>
    <scope>NUCLEOTIDE SEQUENCE [LARGE SCALE GENOMIC DNA]</scope>
    <source>
        <strain evidence="7">ATCC 1007 / CBS 513.65 / DSM 816 / NCTC 3887 / NRRL 1</strain>
    </source>
</reference>